<dbReference type="PROSITE" id="PS51257">
    <property type="entry name" value="PROKAR_LIPOPROTEIN"/>
    <property type="match status" value="1"/>
</dbReference>
<keyword evidence="4" id="KW-1185">Reference proteome</keyword>
<name>A0ABT5JZ77_9BURK</name>
<proteinExistence type="predicted"/>
<protein>
    <recommendedName>
        <fullName evidence="5">Pilus assembly protein</fullName>
    </recommendedName>
</protein>
<comment type="caution">
    <text evidence="3">The sequence shown here is derived from an EMBL/GenBank/DDBJ whole genome shotgun (WGS) entry which is preliminary data.</text>
</comment>
<keyword evidence="2" id="KW-0732">Signal</keyword>
<feature type="compositionally biased region" description="Polar residues" evidence="1">
    <location>
        <begin position="70"/>
        <end position="83"/>
    </location>
</feature>
<accession>A0ABT5JZ77</accession>
<evidence type="ECO:0000256" key="1">
    <source>
        <dbReference type="SAM" id="MobiDB-lite"/>
    </source>
</evidence>
<organism evidence="3 4">
    <name type="scientific">Janthinobacterium fluminis</name>
    <dbReference type="NCBI Taxonomy" id="2987524"/>
    <lineage>
        <taxon>Bacteria</taxon>
        <taxon>Pseudomonadati</taxon>
        <taxon>Pseudomonadota</taxon>
        <taxon>Betaproteobacteria</taxon>
        <taxon>Burkholderiales</taxon>
        <taxon>Oxalobacteraceae</taxon>
        <taxon>Janthinobacterium</taxon>
    </lineage>
</organism>
<evidence type="ECO:0000313" key="3">
    <source>
        <dbReference type="EMBL" id="MDC8758026.1"/>
    </source>
</evidence>
<evidence type="ECO:0008006" key="5">
    <source>
        <dbReference type="Google" id="ProtNLM"/>
    </source>
</evidence>
<reference evidence="3 4" key="1">
    <citation type="submission" date="2022-10" db="EMBL/GenBank/DDBJ databases">
        <title>Janthinobacterium sp. hw3 Genome sequencing.</title>
        <authorList>
            <person name="Park S."/>
        </authorList>
    </citation>
    <scope>NUCLEOTIDE SEQUENCE [LARGE SCALE GENOMIC DNA]</scope>
    <source>
        <strain evidence="4">hw3</strain>
    </source>
</reference>
<gene>
    <name evidence="3" type="ORF">OIK44_10530</name>
</gene>
<feature type="region of interest" description="Disordered" evidence="1">
    <location>
        <begin position="69"/>
        <end position="91"/>
    </location>
</feature>
<evidence type="ECO:0000313" key="4">
    <source>
        <dbReference type="Proteomes" id="UP001221208"/>
    </source>
</evidence>
<evidence type="ECO:0000256" key="2">
    <source>
        <dbReference type="SAM" id="SignalP"/>
    </source>
</evidence>
<sequence length="91" mass="9678">MRPRHLPHAALLCAIALAGCAPATPNLDRQFGHSVRLAMARQTLHPDAGARAQRDAGLDARAALGAYERYQQSNQTPEAQPNVLTIGVGGR</sequence>
<dbReference type="EMBL" id="JAQQXR010000003">
    <property type="protein sequence ID" value="MDC8758026.1"/>
    <property type="molecule type" value="Genomic_DNA"/>
</dbReference>
<feature type="signal peptide" evidence="2">
    <location>
        <begin position="1"/>
        <end position="23"/>
    </location>
</feature>
<dbReference type="RefSeq" id="WP_273670698.1">
    <property type="nucleotide sequence ID" value="NZ_JAQQXR010000003.1"/>
</dbReference>
<feature type="chain" id="PRO_5047098356" description="Pilus assembly protein" evidence="2">
    <location>
        <begin position="24"/>
        <end position="91"/>
    </location>
</feature>
<dbReference type="Proteomes" id="UP001221208">
    <property type="component" value="Unassembled WGS sequence"/>
</dbReference>